<evidence type="ECO:0000256" key="1">
    <source>
        <dbReference type="ARBA" id="ARBA00001917"/>
    </source>
</evidence>
<dbReference type="GO" id="GO:0005829">
    <property type="term" value="C:cytosol"/>
    <property type="evidence" value="ECO:0007669"/>
    <property type="project" value="TreeGrafter"/>
</dbReference>
<dbReference type="GO" id="GO:0010181">
    <property type="term" value="F:FMN binding"/>
    <property type="evidence" value="ECO:0007669"/>
    <property type="project" value="InterPro"/>
</dbReference>
<gene>
    <name evidence="5" type="ORF">UCMB321_2641</name>
</gene>
<evidence type="ECO:0000256" key="3">
    <source>
        <dbReference type="ARBA" id="ARBA00023002"/>
    </source>
</evidence>
<dbReference type="AlphaFoldDB" id="A0A0C2I951"/>
<sequence length="370" mass="40670">MTTQPSSLLHRSLLGDLELRNSAVMAPLTRARATNPGHVPNDLMRLYYQQRATAGLIISEGTWVSEDGQGWYGAPGLYTAEQVEGWKAITDAVHAEGGLIFAQLWHQGAVSLPEFFSDGRLPIAPSAVNPGQLVHGSNGLEMTVEPRAMTRDDIKKAIADFRHAAEMAKEAGFDGVQIQAGYVYLIQQFLHETTNLRTDEYGGSIENRARFLFDVLEAVLEVWPSHRVGVKTGPMMNEHGALKATESTLPTVEYVYKKLSGYNLSHLLVMRQQADLTGTPIAHLAGDGVLDHVLQHYSGNIIINTNVTIEHGQQLLDAGLVDGVAFGREFIANPDLVERIRLGAALNEQRPEGYYRAGPEGYTDYPRLID</sequence>
<dbReference type="Pfam" id="PF00724">
    <property type="entry name" value="Oxidored_FMN"/>
    <property type="match status" value="1"/>
</dbReference>
<dbReference type="SUPFAM" id="SSF51395">
    <property type="entry name" value="FMN-linked oxidoreductases"/>
    <property type="match status" value="1"/>
</dbReference>
<protein>
    <submittedName>
        <fullName evidence="5">Flavoprotein NADH-dependent oxidoreductase</fullName>
    </submittedName>
</protein>
<dbReference type="RefSeq" id="WP_040067415.1">
    <property type="nucleotide sequence ID" value="NZ_CP144470.1"/>
</dbReference>
<dbReference type="InterPro" id="IPR013785">
    <property type="entry name" value="Aldolase_TIM"/>
</dbReference>
<dbReference type="PANTHER" id="PTHR22893">
    <property type="entry name" value="NADH OXIDOREDUCTASE-RELATED"/>
    <property type="match status" value="1"/>
</dbReference>
<dbReference type="Gene3D" id="3.20.20.70">
    <property type="entry name" value="Aldolase class I"/>
    <property type="match status" value="1"/>
</dbReference>
<dbReference type="FunFam" id="3.20.20.70:FF:000059">
    <property type="entry name" value="N-ethylmaleimide reductase, FMN-linked"/>
    <property type="match status" value="1"/>
</dbReference>
<accession>A0A0C2I951</accession>
<dbReference type="PANTHER" id="PTHR22893:SF91">
    <property type="entry name" value="NADPH DEHYDROGENASE 2-RELATED"/>
    <property type="match status" value="1"/>
</dbReference>
<dbReference type="STRING" id="226910.UCMB321_2641"/>
<evidence type="ECO:0000313" key="6">
    <source>
        <dbReference type="Proteomes" id="UP000031535"/>
    </source>
</evidence>
<dbReference type="OrthoDB" id="8523426at2"/>
<keyword evidence="3" id="KW-0560">Oxidoreductase</keyword>
<comment type="similarity">
    <text evidence="2">Belongs to the NADH:flavin oxidoreductase/NADH oxidase family.</text>
</comment>
<dbReference type="CDD" id="cd02933">
    <property type="entry name" value="OYE_like_FMN"/>
    <property type="match status" value="1"/>
</dbReference>
<dbReference type="EMBL" id="JXDG01000035">
    <property type="protein sequence ID" value="KIH83515.1"/>
    <property type="molecule type" value="Genomic_DNA"/>
</dbReference>
<evidence type="ECO:0000256" key="2">
    <source>
        <dbReference type="ARBA" id="ARBA00005979"/>
    </source>
</evidence>
<reference evidence="5 6" key="1">
    <citation type="submission" date="2015-01" db="EMBL/GenBank/DDBJ databases">
        <title>Complete genome of Pseudomonas batumici UCM B-321 producer of the batumin antibiotic with strong antistaphilococcal and potential anticancer activity.</title>
        <authorList>
            <person name="Klochko V.V."/>
            <person name="Zelena L.B."/>
            <person name="Elena K.A."/>
            <person name="Reva O.N."/>
        </authorList>
    </citation>
    <scope>NUCLEOTIDE SEQUENCE [LARGE SCALE GENOMIC DNA]</scope>
    <source>
        <strain evidence="5 6">UCM B-321</strain>
    </source>
</reference>
<evidence type="ECO:0000313" key="5">
    <source>
        <dbReference type="EMBL" id="KIH83515.1"/>
    </source>
</evidence>
<evidence type="ECO:0000259" key="4">
    <source>
        <dbReference type="Pfam" id="PF00724"/>
    </source>
</evidence>
<comment type="cofactor">
    <cofactor evidence="1">
        <name>FMN</name>
        <dbReference type="ChEBI" id="CHEBI:58210"/>
    </cofactor>
</comment>
<organism evidence="5 6">
    <name type="scientific">Pseudomonas batumici</name>
    <dbReference type="NCBI Taxonomy" id="226910"/>
    <lineage>
        <taxon>Bacteria</taxon>
        <taxon>Pseudomonadati</taxon>
        <taxon>Pseudomonadota</taxon>
        <taxon>Gammaproteobacteria</taxon>
        <taxon>Pseudomonadales</taxon>
        <taxon>Pseudomonadaceae</taxon>
        <taxon>Pseudomonas</taxon>
    </lineage>
</organism>
<dbReference type="Proteomes" id="UP000031535">
    <property type="component" value="Unassembled WGS sequence"/>
</dbReference>
<name>A0A0C2I951_9PSED</name>
<comment type="caution">
    <text evidence="5">The sequence shown here is derived from an EMBL/GenBank/DDBJ whole genome shotgun (WGS) entry which is preliminary data.</text>
</comment>
<proteinExistence type="inferred from homology"/>
<feature type="domain" description="NADH:flavin oxidoreductase/NADH oxidase N-terminal" evidence="4">
    <location>
        <begin position="14"/>
        <end position="346"/>
    </location>
</feature>
<dbReference type="PATRIC" id="fig|226910.6.peg.2631"/>
<dbReference type="InterPro" id="IPR045247">
    <property type="entry name" value="Oye-like"/>
</dbReference>
<dbReference type="InterPro" id="IPR001155">
    <property type="entry name" value="OxRdtase_FMN_N"/>
</dbReference>
<dbReference type="GO" id="GO:0016628">
    <property type="term" value="F:oxidoreductase activity, acting on the CH-CH group of donors, NAD or NADP as acceptor"/>
    <property type="evidence" value="ECO:0007669"/>
    <property type="project" value="UniProtKB-ARBA"/>
</dbReference>
<keyword evidence="6" id="KW-1185">Reference proteome</keyword>